<proteinExistence type="predicted"/>
<evidence type="ECO:0000256" key="1">
    <source>
        <dbReference type="SAM" id="Phobius"/>
    </source>
</evidence>
<comment type="caution">
    <text evidence="2">The sequence shown here is derived from an EMBL/GenBank/DDBJ whole genome shotgun (WGS) entry which is preliminary data.</text>
</comment>
<accession>A0A9X9MEP8</accession>
<keyword evidence="1" id="KW-0472">Membrane</keyword>
<evidence type="ECO:0000313" key="3">
    <source>
        <dbReference type="Proteomes" id="UP000269945"/>
    </source>
</evidence>
<name>A0A9X9MEP8_GULGU</name>
<feature type="transmembrane region" description="Helical" evidence="1">
    <location>
        <begin position="108"/>
        <end position="133"/>
    </location>
</feature>
<keyword evidence="1" id="KW-0812">Transmembrane</keyword>
<keyword evidence="1" id="KW-1133">Transmembrane helix</keyword>
<protein>
    <submittedName>
        <fullName evidence="2">Uncharacterized protein</fullName>
    </submittedName>
</protein>
<sequence>MVWNNAENLQKVSELELQSKMKVGVSGVCPTVFSPLPLELPSFYPSTSWHNWHHMQDTLNIKSGTQSGSPQGRASRLDASFGPQQTAVSGLWVTAPLQHVRPFGRPGLLFPASLSLLLFSWALLKTTFMFFTYGKDFWSKLKTYTMCSLAKGFVKPGWLQLKRKAFSRQQNKTKIPQTTLATL</sequence>
<organism evidence="2 3">
    <name type="scientific">Gulo gulo</name>
    <name type="common">Wolverine</name>
    <name type="synonym">Gluton</name>
    <dbReference type="NCBI Taxonomy" id="48420"/>
    <lineage>
        <taxon>Eukaryota</taxon>
        <taxon>Metazoa</taxon>
        <taxon>Chordata</taxon>
        <taxon>Craniata</taxon>
        <taxon>Vertebrata</taxon>
        <taxon>Euteleostomi</taxon>
        <taxon>Mammalia</taxon>
        <taxon>Eutheria</taxon>
        <taxon>Laurasiatheria</taxon>
        <taxon>Carnivora</taxon>
        <taxon>Caniformia</taxon>
        <taxon>Musteloidea</taxon>
        <taxon>Mustelidae</taxon>
        <taxon>Guloninae</taxon>
        <taxon>Gulo</taxon>
    </lineage>
</organism>
<dbReference type="AlphaFoldDB" id="A0A9X9MEP8"/>
<evidence type="ECO:0000313" key="2">
    <source>
        <dbReference type="EMBL" id="VCX43299.1"/>
    </source>
</evidence>
<keyword evidence="3" id="KW-1185">Reference proteome</keyword>
<reference evidence="2 3" key="1">
    <citation type="submission" date="2018-10" db="EMBL/GenBank/DDBJ databases">
        <authorList>
            <person name="Ekblom R."/>
            <person name="Jareborg N."/>
        </authorList>
    </citation>
    <scope>NUCLEOTIDE SEQUENCE [LARGE SCALE GENOMIC DNA]</scope>
    <source>
        <tissue evidence="2">Muscle</tissue>
    </source>
</reference>
<gene>
    <name evidence="2" type="ORF">BN2614_LOCUS1</name>
</gene>
<dbReference type="Proteomes" id="UP000269945">
    <property type="component" value="Unassembled WGS sequence"/>
</dbReference>
<dbReference type="EMBL" id="CYRY02047319">
    <property type="protein sequence ID" value="VCX43299.1"/>
    <property type="molecule type" value="Genomic_DNA"/>
</dbReference>